<evidence type="ECO:0000256" key="2">
    <source>
        <dbReference type="ARBA" id="ARBA00022741"/>
    </source>
</evidence>
<feature type="domain" description="Tr-type G" evidence="4">
    <location>
        <begin position="144"/>
        <end position="373"/>
    </location>
</feature>
<reference evidence="5 6" key="1">
    <citation type="journal article" date="2018" name="G3 (Bethesda)">
        <title>Phylogenetic and Phylogenomic Definition of Rhizopus Species.</title>
        <authorList>
            <person name="Gryganskyi A.P."/>
            <person name="Golan J."/>
            <person name="Dolatabadi S."/>
            <person name="Mondo S."/>
            <person name="Robb S."/>
            <person name="Idnurm A."/>
            <person name="Muszewska A."/>
            <person name="Steczkiewicz K."/>
            <person name="Masonjones S."/>
            <person name="Liao H.L."/>
            <person name="Gajdeczka M.T."/>
            <person name="Anike F."/>
            <person name="Vuek A."/>
            <person name="Anishchenko I.M."/>
            <person name="Voigt K."/>
            <person name="de Hoog G.S."/>
            <person name="Smith M.E."/>
            <person name="Heitman J."/>
            <person name="Vilgalys R."/>
            <person name="Stajich J.E."/>
        </authorList>
    </citation>
    <scope>NUCLEOTIDE SEQUENCE [LARGE SCALE GENOMIC DNA]</scope>
    <source>
        <strain evidence="5 6">LSU 92-RS-03</strain>
    </source>
</reference>
<dbReference type="SUPFAM" id="SSF52540">
    <property type="entry name" value="P-loop containing nucleoside triphosphate hydrolases"/>
    <property type="match status" value="1"/>
</dbReference>
<dbReference type="PANTHER" id="PTHR43721:SF9">
    <property type="entry name" value="GTP-BINDING PROTEIN 1"/>
    <property type="match status" value="1"/>
</dbReference>
<feature type="non-terminal residue" evidence="5">
    <location>
        <position position="772"/>
    </location>
</feature>
<evidence type="ECO:0000259" key="4">
    <source>
        <dbReference type="PROSITE" id="PS51722"/>
    </source>
</evidence>
<dbReference type="InterPro" id="IPR009000">
    <property type="entry name" value="Transl_B-barrel_sf"/>
</dbReference>
<dbReference type="InterPro" id="IPR000795">
    <property type="entry name" value="T_Tr_GTP-bd_dom"/>
</dbReference>
<dbReference type="Proteomes" id="UP000253551">
    <property type="component" value="Unassembled WGS sequence"/>
</dbReference>
<dbReference type="GO" id="GO:0005525">
    <property type="term" value="F:GTP binding"/>
    <property type="evidence" value="ECO:0007669"/>
    <property type="project" value="UniProtKB-KW"/>
</dbReference>
<comment type="caution">
    <text evidence="5">The sequence shown here is derived from an EMBL/GenBank/DDBJ whole genome shotgun (WGS) entry which is preliminary data.</text>
</comment>
<accession>A0A367K3G2</accession>
<evidence type="ECO:0000313" key="5">
    <source>
        <dbReference type="EMBL" id="RCH96743.1"/>
    </source>
</evidence>
<dbReference type="PANTHER" id="PTHR43721">
    <property type="entry name" value="ELONGATION FACTOR TU-RELATED"/>
    <property type="match status" value="1"/>
</dbReference>
<dbReference type="GO" id="GO:0003924">
    <property type="term" value="F:GTPase activity"/>
    <property type="evidence" value="ECO:0007669"/>
    <property type="project" value="InterPro"/>
</dbReference>
<gene>
    <name evidence="5" type="primary">GTPBP2_1</name>
    <name evidence="5" type="ORF">CU098_002501</name>
</gene>
<name>A0A367K3G2_RHIST</name>
<dbReference type="Gene3D" id="2.40.30.10">
    <property type="entry name" value="Translation factors"/>
    <property type="match status" value="1"/>
</dbReference>
<dbReference type="PROSITE" id="PS51722">
    <property type="entry name" value="G_TR_2"/>
    <property type="match status" value="1"/>
</dbReference>
<evidence type="ECO:0000313" key="6">
    <source>
        <dbReference type="Proteomes" id="UP000253551"/>
    </source>
</evidence>
<organism evidence="5 6">
    <name type="scientific">Rhizopus stolonifer</name>
    <name type="common">Rhizopus nigricans</name>
    <dbReference type="NCBI Taxonomy" id="4846"/>
    <lineage>
        <taxon>Eukaryota</taxon>
        <taxon>Fungi</taxon>
        <taxon>Fungi incertae sedis</taxon>
        <taxon>Mucoromycota</taxon>
        <taxon>Mucoromycotina</taxon>
        <taxon>Mucoromycetes</taxon>
        <taxon>Mucorales</taxon>
        <taxon>Mucorineae</taxon>
        <taxon>Rhizopodaceae</taxon>
        <taxon>Rhizopus</taxon>
    </lineage>
</organism>
<dbReference type="STRING" id="4846.A0A367K3G2"/>
<comment type="similarity">
    <text evidence="1">Belongs to the TRAFAC class translation factor GTPase superfamily. Classic translation factor GTPase family. EF-Tu/EF-1A subfamily.</text>
</comment>
<dbReference type="SUPFAM" id="SSF50447">
    <property type="entry name" value="Translation proteins"/>
    <property type="match status" value="1"/>
</dbReference>
<dbReference type="Pfam" id="PF00009">
    <property type="entry name" value="GTP_EFTU"/>
    <property type="match status" value="1"/>
</dbReference>
<keyword evidence="6" id="KW-1185">Reference proteome</keyword>
<sequence length="772" mass="86547">MASNLQQSHDSHLLNHCIRGMLPPEVDNEGNIEYKLKLVNLTTERVEHLVTQMKWRLGEGNGEAIYEVGIDDDGTIKGLEEEELNCSISNLRKMANSLSADISSIKEIKLSQLSLKNTIGTENRKVAELVIKRRLNDENEGQHYVDLRIVLVGALGAGKSTLLGHICHGAKDNGRGKARLNLLKHRHELESGRSSSISHEIIGYDSEGELVNYATTNISTWEQICESSQKIVTFLDTCGFPKYLRTTMSGLMGYAPDYACLTIAGNSGTVSGMTKEHLSIAVMLEIPVFVVITKSDIASQSQLTNTLCSLLSVLNSPWINKVPVVVQNEGDLNNCTLGLSRKGPELPIFMVSSVTSSNIDLLLKFIHHLPQPIKMGFDELLEESVEFQIEDVYSLPDVEDIGVVVGGVLVQGRVNVKDNRWYYLGPNPKGEFTQVKVKSIHRHRIPVNYVHCGQTAALALSEINTHDWKTHRGMVLLETTEPVSFLEFEAEIMVLYHETGVYTGTRGMIHSGSIQQHAQVISIEPKSIKPISDDIMENATSTLTDNNTIISSVIMDISSPRRLIWIITTNEKDPQYPYIAAEENKVLLKNSEGLTEQMWTMDKALFSDNEYSFEHDEIIDNFINGYNTGLLFLSVGTEVSTLLRRNKDMKFVLSKLEKSLGKDYSIEYIYISITDEYCYDIKRNKQYSNSEMLKVGIDSLMYKAKNMTEVWSAIKTGPKEPFILRIKSKNSVELIISPEFQGRVPTDGYVLTDIMSEFLCGLVKFNMIILIN</sequence>
<evidence type="ECO:0000256" key="3">
    <source>
        <dbReference type="ARBA" id="ARBA00023134"/>
    </source>
</evidence>
<dbReference type="AlphaFoldDB" id="A0A367K3G2"/>
<dbReference type="EMBL" id="PJQM01002270">
    <property type="protein sequence ID" value="RCH96743.1"/>
    <property type="molecule type" value="Genomic_DNA"/>
</dbReference>
<keyword evidence="2" id="KW-0547">Nucleotide-binding</keyword>
<keyword evidence="3" id="KW-0342">GTP-binding</keyword>
<dbReference type="OrthoDB" id="248233at2759"/>
<dbReference type="Gene3D" id="3.40.50.300">
    <property type="entry name" value="P-loop containing nucleotide triphosphate hydrolases"/>
    <property type="match status" value="1"/>
</dbReference>
<dbReference type="InterPro" id="IPR009001">
    <property type="entry name" value="Transl_elong_EF1A/Init_IF2_C"/>
</dbReference>
<dbReference type="InterPro" id="IPR050055">
    <property type="entry name" value="EF-Tu_GTPase"/>
</dbReference>
<dbReference type="SUPFAM" id="SSF50465">
    <property type="entry name" value="EF-Tu/eEF-1alpha/eIF2-gamma C-terminal domain"/>
    <property type="match status" value="1"/>
</dbReference>
<evidence type="ECO:0000256" key="1">
    <source>
        <dbReference type="ARBA" id="ARBA00007249"/>
    </source>
</evidence>
<dbReference type="InterPro" id="IPR027417">
    <property type="entry name" value="P-loop_NTPase"/>
</dbReference>
<protein>
    <submittedName>
        <fullName evidence="5">GTP binding protein</fullName>
    </submittedName>
</protein>
<proteinExistence type="inferred from homology"/>
<dbReference type="GO" id="GO:0003746">
    <property type="term" value="F:translation elongation factor activity"/>
    <property type="evidence" value="ECO:0007669"/>
    <property type="project" value="TreeGrafter"/>
</dbReference>